<name>A0ABW0MZC1_9ACTN</name>
<evidence type="ECO:0000313" key="3">
    <source>
        <dbReference type="Proteomes" id="UP001595956"/>
    </source>
</evidence>
<reference evidence="3" key="1">
    <citation type="journal article" date="2019" name="Int. J. Syst. Evol. Microbiol.">
        <title>The Global Catalogue of Microorganisms (GCM) 10K type strain sequencing project: providing services to taxonomists for standard genome sequencing and annotation.</title>
        <authorList>
            <consortium name="The Broad Institute Genomics Platform"/>
            <consortium name="The Broad Institute Genome Sequencing Center for Infectious Disease"/>
            <person name="Wu L."/>
            <person name="Ma J."/>
        </authorList>
    </citation>
    <scope>NUCLEOTIDE SEQUENCE [LARGE SCALE GENOMIC DNA]</scope>
    <source>
        <strain evidence="3">KACC 13778</strain>
    </source>
</reference>
<gene>
    <name evidence="2" type="ORF">ACFPKY_08765</name>
</gene>
<dbReference type="SUPFAM" id="SSF82171">
    <property type="entry name" value="DPP6 N-terminal domain-like"/>
    <property type="match status" value="1"/>
</dbReference>
<sequence length="303" mass="32706">MITALVSALLVTLSPAALPAGPHPAGPHVDGRVLHDDAVRISLDADRVGLLGTAGDRYVVRLSSSDGSDARIVSVRPDGRERLLTANRDASASPLLSDDGRHLISTPHASSSSTTVRVRSARTGRVLVTRTFPGSVSVLDASSGRAVLGGWAPNRTFWWTYAGTDDTTPINRRTGYFASIEAGRVASYTRDPYQGGCSVLTSLAGNRLSRSCTERVAAVSPDGRRVAAIGILSDGIGPSRVTVRRATGDRLDRYDAPYFFGSIRWESDTALLMDTYDQRRWATVRCDLSDCERASKLRRTPRY</sequence>
<proteinExistence type="predicted"/>
<evidence type="ECO:0000256" key="1">
    <source>
        <dbReference type="SAM" id="SignalP"/>
    </source>
</evidence>
<dbReference type="RefSeq" id="WP_345172067.1">
    <property type="nucleotide sequence ID" value="NZ_BAABFQ010000003.1"/>
</dbReference>
<dbReference type="Proteomes" id="UP001595956">
    <property type="component" value="Unassembled WGS sequence"/>
</dbReference>
<evidence type="ECO:0000313" key="2">
    <source>
        <dbReference type="EMBL" id="MFC5493191.1"/>
    </source>
</evidence>
<dbReference type="EMBL" id="JBHSMD010000002">
    <property type="protein sequence ID" value="MFC5493191.1"/>
    <property type="molecule type" value="Genomic_DNA"/>
</dbReference>
<feature type="signal peptide" evidence="1">
    <location>
        <begin position="1"/>
        <end position="19"/>
    </location>
</feature>
<accession>A0ABW0MZC1</accession>
<evidence type="ECO:0008006" key="4">
    <source>
        <dbReference type="Google" id="ProtNLM"/>
    </source>
</evidence>
<organism evidence="2 3">
    <name type="scientific">Nocardioides caricicola</name>
    <dbReference type="NCBI Taxonomy" id="634770"/>
    <lineage>
        <taxon>Bacteria</taxon>
        <taxon>Bacillati</taxon>
        <taxon>Actinomycetota</taxon>
        <taxon>Actinomycetes</taxon>
        <taxon>Propionibacteriales</taxon>
        <taxon>Nocardioidaceae</taxon>
        <taxon>Nocardioides</taxon>
    </lineage>
</organism>
<feature type="chain" id="PRO_5047068235" description="WD40 repeat domain-containing protein" evidence="1">
    <location>
        <begin position="20"/>
        <end position="303"/>
    </location>
</feature>
<comment type="caution">
    <text evidence="2">The sequence shown here is derived from an EMBL/GenBank/DDBJ whole genome shotgun (WGS) entry which is preliminary data.</text>
</comment>
<keyword evidence="1" id="KW-0732">Signal</keyword>
<protein>
    <recommendedName>
        <fullName evidence="4">WD40 repeat domain-containing protein</fullName>
    </recommendedName>
</protein>
<keyword evidence="3" id="KW-1185">Reference proteome</keyword>